<feature type="transmembrane region" description="Helical" evidence="7">
    <location>
        <begin position="237"/>
        <end position="255"/>
    </location>
</feature>
<accession>A0A1H0N0F6</accession>
<name>A0A1H0N0F6_9ACTN</name>
<evidence type="ECO:0000256" key="1">
    <source>
        <dbReference type="ARBA" id="ARBA00004651"/>
    </source>
</evidence>
<evidence type="ECO:0000256" key="5">
    <source>
        <dbReference type="ARBA" id="ARBA00023136"/>
    </source>
</evidence>
<keyword evidence="9" id="KW-1185">Reference proteome</keyword>
<dbReference type="CDD" id="cd06173">
    <property type="entry name" value="MFS_MefA_like"/>
    <property type="match status" value="1"/>
</dbReference>
<evidence type="ECO:0000313" key="9">
    <source>
        <dbReference type="Proteomes" id="UP000199341"/>
    </source>
</evidence>
<dbReference type="EMBL" id="FNIE01000013">
    <property type="protein sequence ID" value="SDO86219.1"/>
    <property type="molecule type" value="Genomic_DNA"/>
</dbReference>
<feature type="transmembrane region" description="Helical" evidence="7">
    <location>
        <begin position="275"/>
        <end position="294"/>
    </location>
</feature>
<dbReference type="AlphaFoldDB" id="A0A1H0N0F6"/>
<evidence type="ECO:0000313" key="8">
    <source>
        <dbReference type="EMBL" id="SDO86219.1"/>
    </source>
</evidence>
<dbReference type="Pfam" id="PF07690">
    <property type="entry name" value="MFS_1"/>
    <property type="match status" value="1"/>
</dbReference>
<protein>
    <submittedName>
        <fullName evidence="8">Predicted arabinose efflux permease, MFS family</fullName>
    </submittedName>
</protein>
<feature type="transmembrane region" description="Helical" evidence="7">
    <location>
        <begin position="362"/>
        <end position="387"/>
    </location>
</feature>
<keyword evidence="4 7" id="KW-1133">Transmembrane helix</keyword>
<comment type="subcellular location">
    <subcellularLocation>
        <location evidence="1">Cell membrane</location>
        <topology evidence="1">Multi-pass membrane protein</topology>
    </subcellularLocation>
</comment>
<feature type="transmembrane region" description="Helical" evidence="7">
    <location>
        <begin position="63"/>
        <end position="84"/>
    </location>
</feature>
<dbReference type="RefSeq" id="WP_093787135.1">
    <property type="nucleotide sequence ID" value="NZ_FNIE01000013.1"/>
</dbReference>
<evidence type="ECO:0000256" key="6">
    <source>
        <dbReference type="SAM" id="MobiDB-lite"/>
    </source>
</evidence>
<evidence type="ECO:0000256" key="3">
    <source>
        <dbReference type="ARBA" id="ARBA00022692"/>
    </source>
</evidence>
<evidence type="ECO:0000256" key="2">
    <source>
        <dbReference type="ARBA" id="ARBA00022475"/>
    </source>
</evidence>
<dbReference type="InterPro" id="IPR036259">
    <property type="entry name" value="MFS_trans_sf"/>
</dbReference>
<organism evidence="8 9">
    <name type="scientific">Actinacidiphila guanduensis</name>
    <dbReference type="NCBI Taxonomy" id="310781"/>
    <lineage>
        <taxon>Bacteria</taxon>
        <taxon>Bacillati</taxon>
        <taxon>Actinomycetota</taxon>
        <taxon>Actinomycetes</taxon>
        <taxon>Kitasatosporales</taxon>
        <taxon>Streptomycetaceae</taxon>
        <taxon>Actinacidiphila</taxon>
    </lineage>
</organism>
<feature type="transmembrane region" description="Helical" evidence="7">
    <location>
        <begin position="162"/>
        <end position="183"/>
    </location>
</feature>
<feature type="transmembrane region" description="Helical" evidence="7">
    <location>
        <begin position="393"/>
        <end position="411"/>
    </location>
</feature>
<keyword evidence="3 7" id="KW-0812">Transmembrane</keyword>
<proteinExistence type="predicted"/>
<keyword evidence="5 7" id="KW-0472">Membrane</keyword>
<dbReference type="SUPFAM" id="SSF103473">
    <property type="entry name" value="MFS general substrate transporter"/>
    <property type="match status" value="1"/>
</dbReference>
<dbReference type="PANTHER" id="PTHR23513:SF11">
    <property type="entry name" value="STAPHYLOFERRIN A TRANSPORTER"/>
    <property type="match status" value="1"/>
</dbReference>
<reference evidence="8 9" key="1">
    <citation type="submission" date="2016-10" db="EMBL/GenBank/DDBJ databases">
        <authorList>
            <person name="de Groot N.N."/>
        </authorList>
    </citation>
    <scope>NUCLEOTIDE SEQUENCE [LARGE SCALE GENOMIC DNA]</scope>
    <source>
        <strain evidence="8 9">CGMCC 4.2022</strain>
    </source>
</reference>
<dbReference type="STRING" id="310781.SAMN05216259_113172"/>
<feature type="compositionally biased region" description="Pro residues" evidence="6">
    <location>
        <begin position="7"/>
        <end position="21"/>
    </location>
</feature>
<feature type="transmembrane region" description="Helical" evidence="7">
    <location>
        <begin position="33"/>
        <end position="57"/>
    </location>
</feature>
<sequence>MTGTAPRPRPCPPPRGRFGLPHPPPWAGRDFRLLVGASFVANLGNSGATIAAAYAVIVQGGSATDVGLVIAARTLALVVFLLVGGAVADRLPRQRVMVGANLLNAVSQGFFALLVIGGSPPLWSMAALAAVGGTGQAFFSPASEGMVLATVDRRHAGQAFSVYRLSMNGASILGAAIGGALVAALGPGWVLAVDAAGFAVAAAMRSRLRTPQAERPAKSGGIGRDLREGWQEFVSRPWLWGIVVQFGVVNAMVTATESVYGPLVAREHMGGAGPWGLAVAAGGFGTLCGGLLMVRWRPRRMLLAGTLGVFPMALPAICLALAVPVWVLAPAMCATGVAIEVFAVGWMLALHQEIPEDRMSRVSAYDWLGSVSLTPVATALAGPAALAFGRTQAMWGSAVLILLLTGAVLLLPDVRSLERRVHGPDTPQAAVAEQEGAPGGLATTP</sequence>
<dbReference type="Proteomes" id="UP000199341">
    <property type="component" value="Unassembled WGS sequence"/>
</dbReference>
<feature type="region of interest" description="Disordered" evidence="6">
    <location>
        <begin position="1"/>
        <end position="21"/>
    </location>
</feature>
<dbReference type="Gene3D" id="1.20.1250.20">
    <property type="entry name" value="MFS general substrate transporter like domains"/>
    <property type="match status" value="1"/>
</dbReference>
<dbReference type="GO" id="GO:0022857">
    <property type="term" value="F:transmembrane transporter activity"/>
    <property type="evidence" value="ECO:0007669"/>
    <property type="project" value="InterPro"/>
</dbReference>
<dbReference type="OrthoDB" id="4528313at2"/>
<feature type="transmembrane region" description="Helical" evidence="7">
    <location>
        <begin position="301"/>
        <end position="322"/>
    </location>
</feature>
<gene>
    <name evidence="8" type="ORF">SAMN05216259_113172</name>
</gene>
<evidence type="ECO:0000256" key="7">
    <source>
        <dbReference type="SAM" id="Phobius"/>
    </source>
</evidence>
<keyword evidence="2" id="KW-1003">Cell membrane</keyword>
<feature type="region of interest" description="Disordered" evidence="6">
    <location>
        <begin position="422"/>
        <end position="445"/>
    </location>
</feature>
<dbReference type="InterPro" id="IPR011701">
    <property type="entry name" value="MFS"/>
</dbReference>
<dbReference type="PANTHER" id="PTHR23513">
    <property type="entry name" value="INTEGRAL MEMBRANE EFFLUX PROTEIN-RELATED"/>
    <property type="match status" value="1"/>
</dbReference>
<dbReference type="GO" id="GO:0005886">
    <property type="term" value="C:plasma membrane"/>
    <property type="evidence" value="ECO:0007669"/>
    <property type="project" value="UniProtKB-SubCell"/>
</dbReference>
<feature type="transmembrane region" description="Helical" evidence="7">
    <location>
        <begin position="328"/>
        <end position="350"/>
    </location>
</feature>
<evidence type="ECO:0000256" key="4">
    <source>
        <dbReference type="ARBA" id="ARBA00022989"/>
    </source>
</evidence>